<name>A0A1U7SUF9_ALLSI</name>
<dbReference type="Pfam" id="PF01825">
    <property type="entry name" value="GPS"/>
    <property type="match status" value="1"/>
</dbReference>
<dbReference type="InterPro" id="IPR000832">
    <property type="entry name" value="GPCR_2_secretin-like"/>
</dbReference>
<feature type="transmembrane region" description="Helical" evidence="12">
    <location>
        <begin position="338"/>
        <end position="360"/>
    </location>
</feature>
<evidence type="ECO:0000256" key="2">
    <source>
        <dbReference type="ARBA" id="ARBA00022475"/>
    </source>
</evidence>
<dbReference type="PROSITE" id="PS50221">
    <property type="entry name" value="GAIN_B"/>
    <property type="match status" value="1"/>
</dbReference>
<evidence type="ECO:0000256" key="10">
    <source>
        <dbReference type="ARBA" id="ARBA00023180"/>
    </source>
</evidence>
<evidence type="ECO:0000313" key="16">
    <source>
        <dbReference type="Proteomes" id="UP000189705"/>
    </source>
</evidence>
<dbReference type="GO" id="GO:0004930">
    <property type="term" value="F:G protein-coupled receptor activity"/>
    <property type="evidence" value="ECO:0007669"/>
    <property type="project" value="UniProtKB-KW"/>
</dbReference>
<evidence type="ECO:0000313" key="17">
    <source>
        <dbReference type="RefSeq" id="XP_006038206.1"/>
    </source>
</evidence>
<feature type="domain" description="G-protein coupled receptors family 2 profile 2" evidence="15">
    <location>
        <begin position="265"/>
        <end position="514"/>
    </location>
</feature>
<keyword evidence="16" id="KW-1185">Reference proteome</keyword>
<accession>A0A1U7SUF9</accession>
<feature type="transmembrane region" description="Helical" evidence="12">
    <location>
        <begin position="424"/>
        <end position="446"/>
    </location>
</feature>
<keyword evidence="8" id="KW-1015">Disulfide bond</keyword>
<keyword evidence="10" id="KW-0325">Glycoprotein</keyword>
<keyword evidence="3 12" id="KW-0812">Transmembrane</keyword>
<dbReference type="InterPro" id="IPR017981">
    <property type="entry name" value="GPCR_2-like_7TM"/>
</dbReference>
<evidence type="ECO:0000259" key="14">
    <source>
        <dbReference type="PROSITE" id="PS50221"/>
    </source>
</evidence>
<evidence type="ECO:0000256" key="9">
    <source>
        <dbReference type="ARBA" id="ARBA00023170"/>
    </source>
</evidence>
<feature type="transmembrane region" description="Helical" evidence="12">
    <location>
        <begin position="492"/>
        <end position="511"/>
    </location>
</feature>
<evidence type="ECO:0000256" key="1">
    <source>
        <dbReference type="ARBA" id="ARBA00004651"/>
    </source>
</evidence>
<feature type="transmembrane region" description="Helical" evidence="12">
    <location>
        <begin position="301"/>
        <end position="318"/>
    </location>
</feature>
<keyword evidence="9 17" id="KW-0675">Receptor</keyword>
<dbReference type="GO" id="GO:0007189">
    <property type="term" value="P:adenylate cyclase-activating G protein-coupled receptor signaling pathway"/>
    <property type="evidence" value="ECO:0007669"/>
    <property type="project" value="TreeGrafter"/>
</dbReference>
<evidence type="ECO:0000259" key="15">
    <source>
        <dbReference type="PROSITE" id="PS50261"/>
    </source>
</evidence>
<keyword evidence="11" id="KW-0807">Transducer</keyword>
<evidence type="ECO:0000256" key="13">
    <source>
        <dbReference type="SAM" id="SignalP"/>
    </source>
</evidence>
<sequence length="530" mass="60391">MDSCLLICLLLHLRAPLLQATEGAQLPKVINEEEEVKTAQQQTDAQLQKCAAVGEALQHIKILENLLLRARFSKGNFTYMAPTIQTFVFSIKSRNFSGFSLSSDEQKWTNISPHQHSKQISSSKKKGHAMSFPPVLLEGVRQRTEEHRFVCIYINTSCAFQDENNNTLLNNYILGATLRNTSVRNLSHPVEMRFWHDRVLDNSTATCVFWLEEAESDSQGTWSREGCKTIHERHMVLCQCNHLTYFAVLLQISSEGINENLLAPLTYITIIGCSISAAASLLTILLYLVSRKKKGDNTIKIHMNLLGGLFFLNGFFLLSEPLASFNLMWLCRTAAVFLHYSLLCCFTWMAIEGFHLYLLLIKVYNVYIRRYIHKLCMLGWGLPAIIVIGILIAKKEVYGFHQIKTSGHNYTATMCWITSKSIHYFINLSYAGITMLFNIVVLVIVLRMLRNIPSQKERARRDIMTVLGLTCLLGTTWALAFLSFGVFLTFQIFLFTIINSLHGFFICLWYCTIHRKVDGGFTSETLQTTK</sequence>
<dbReference type="Pfam" id="PF00002">
    <property type="entry name" value="7tm_2"/>
    <property type="match status" value="1"/>
</dbReference>
<evidence type="ECO:0000256" key="3">
    <source>
        <dbReference type="ARBA" id="ARBA00022692"/>
    </source>
</evidence>
<keyword evidence="2" id="KW-1003">Cell membrane</keyword>
<dbReference type="InterPro" id="IPR046338">
    <property type="entry name" value="GAIN_dom_sf"/>
</dbReference>
<reference evidence="17 18" key="1">
    <citation type="submission" date="2025-04" db="UniProtKB">
        <authorList>
            <consortium name="RefSeq"/>
        </authorList>
    </citation>
    <scope>IDENTIFICATION</scope>
</reference>
<keyword evidence="7 12" id="KW-0472">Membrane</keyword>
<dbReference type="Proteomes" id="UP000189705">
    <property type="component" value="Unplaced"/>
</dbReference>
<feature type="domain" description="GAIN-B" evidence="14">
    <location>
        <begin position="109"/>
        <end position="256"/>
    </location>
</feature>
<organism evidence="16 17">
    <name type="scientific">Alligator sinensis</name>
    <name type="common">Chinese alligator</name>
    <dbReference type="NCBI Taxonomy" id="38654"/>
    <lineage>
        <taxon>Eukaryota</taxon>
        <taxon>Metazoa</taxon>
        <taxon>Chordata</taxon>
        <taxon>Craniata</taxon>
        <taxon>Vertebrata</taxon>
        <taxon>Euteleostomi</taxon>
        <taxon>Archelosauria</taxon>
        <taxon>Archosauria</taxon>
        <taxon>Crocodylia</taxon>
        <taxon>Alligatoridae</taxon>
        <taxon>Alligatorinae</taxon>
        <taxon>Alligator</taxon>
    </lineage>
</organism>
<dbReference type="RefSeq" id="XP_025050407.1">
    <property type="nucleotide sequence ID" value="XM_025194622.1"/>
</dbReference>
<protein>
    <submittedName>
        <fullName evidence="17 18">Adhesion G-protein coupled receptor G5</fullName>
    </submittedName>
</protein>
<dbReference type="Gene3D" id="1.20.1070.10">
    <property type="entry name" value="Rhodopsin 7-helix transmembrane proteins"/>
    <property type="match status" value="1"/>
</dbReference>
<dbReference type="RefSeq" id="XP_006038206.1">
    <property type="nucleotide sequence ID" value="XM_006038144.1"/>
</dbReference>
<dbReference type="InterPro" id="IPR003910">
    <property type="entry name" value="GPR1/GPR3/GPR5"/>
</dbReference>
<feature type="transmembrane region" description="Helical" evidence="12">
    <location>
        <begin position="466"/>
        <end position="486"/>
    </location>
</feature>
<feature type="transmembrane region" description="Helical" evidence="12">
    <location>
        <begin position="265"/>
        <end position="289"/>
    </location>
</feature>
<dbReference type="GO" id="GO:0007166">
    <property type="term" value="P:cell surface receptor signaling pathway"/>
    <property type="evidence" value="ECO:0007669"/>
    <property type="project" value="InterPro"/>
</dbReference>
<feature type="chain" id="PRO_5044566471" evidence="13">
    <location>
        <begin position="21"/>
        <end position="530"/>
    </location>
</feature>
<dbReference type="InterPro" id="IPR000203">
    <property type="entry name" value="GPS"/>
</dbReference>
<gene>
    <name evidence="17 18" type="primary">LOC102376843</name>
</gene>
<feature type="signal peptide" evidence="13">
    <location>
        <begin position="1"/>
        <end position="20"/>
    </location>
</feature>
<dbReference type="eggNOG" id="KOG4193">
    <property type="taxonomic scope" value="Eukaryota"/>
</dbReference>
<evidence type="ECO:0000313" key="18">
    <source>
        <dbReference type="RefSeq" id="XP_025050407.1"/>
    </source>
</evidence>
<dbReference type="GO" id="GO:0005886">
    <property type="term" value="C:plasma membrane"/>
    <property type="evidence" value="ECO:0007669"/>
    <property type="project" value="UniProtKB-SubCell"/>
</dbReference>
<evidence type="ECO:0000256" key="8">
    <source>
        <dbReference type="ARBA" id="ARBA00023157"/>
    </source>
</evidence>
<dbReference type="InterPro" id="IPR057244">
    <property type="entry name" value="GAIN_B"/>
</dbReference>
<evidence type="ECO:0000256" key="4">
    <source>
        <dbReference type="ARBA" id="ARBA00022729"/>
    </source>
</evidence>
<proteinExistence type="predicted"/>
<dbReference type="GeneID" id="102376843"/>
<evidence type="ECO:0000256" key="6">
    <source>
        <dbReference type="ARBA" id="ARBA00023040"/>
    </source>
</evidence>
<comment type="subcellular location">
    <subcellularLocation>
        <location evidence="1">Cell membrane</location>
        <topology evidence="1">Multi-pass membrane protein</topology>
    </subcellularLocation>
</comment>
<dbReference type="PRINTS" id="PR00249">
    <property type="entry name" value="GPCRSECRETIN"/>
</dbReference>
<evidence type="ECO:0000256" key="11">
    <source>
        <dbReference type="ARBA" id="ARBA00023224"/>
    </source>
</evidence>
<dbReference type="PANTHER" id="PTHR12011:SF326">
    <property type="entry name" value="ADHESION G-PROTEIN COUPLED RECEPTOR G5"/>
    <property type="match status" value="1"/>
</dbReference>
<dbReference type="SMART" id="SM00303">
    <property type="entry name" value="GPS"/>
    <property type="match status" value="1"/>
</dbReference>
<dbReference type="PANTHER" id="PTHR12011">
    <property type="entry name" value="ADHESION G-PROTEIN COUPLED RECEPTOR"/>
    <property type="match status" value="1"/>
</dbReference>
<dbReference type="Gene3D" id="2.60.220.50">
    <property type="match status" value="1"/>
</dbReference>
<evidence type="ECO:0000256" key="5">
    <source>
        <dbReference type="ARBA" id="ARBA00022989"/>
    </source>
</evidence>
<keyword evidence="5 12" id="KW-1133">Transmembrane helix</keyword>
<keyword evidence="4 13" id="KW-0732">Signal</keyword>
<evidence type="ECO:0000256" key="12">
    <source>
        <dbReference type="SAM" id="Phobius"/>
    </source>
</evidence>
<feature type="transmembrane region" description="Helical" evidence="12">
    <location>
        <begin position="372"/>
        <end position="393"/>
    </location>
</feature>
<keyword evidence="6" id="KW-0297">G-protein coupled receptor</keyword>
<dbReference type="KEGG" id="asn:102376843"/>
<dbReference type="PROSITE" id="PS50261">
    <property type="entry name" value="G_PROTEIN_RECEP_F2_4"/>
    <property type="match status" value="1"/>
</dbReference>
<dbReference type="STRING" id="38654.A0A1U7SUF9"/>
<dbReference type="AlphaFoldDB" id="A0A1U7SUF9"/>
<evidence type="ECO:0000256" key="7">
    <source>
        <dbReference type="ARBA" id="ARBA00023136"/>
    </source>
</evidence>
<dbReference type="PRINTS" id="PR01422">
    <property type="entry name" value="GPR56ORPHANR"/>
</dbReference>
<dbReference type="CDD" id="cd15443">
    <property type="entry name" value="7tmB2_GPR114"/>
    <property type="match status" value="1"/>
</dbReference>